<dbReference type="SUPFAM" id="SSF53098">
    <property type="entry name" value="Ribonuclease H-like"/>
    <property type="match status" value="1"/>
</dbReference>
<dbReference type="GO" id="GO:0003676">
    <property type="term" value="F:nucleic acid binding"/>
    <property type="evidence" value="ECO:0007669"/>
    <property type="project" value="InterPro"/>
</dbReference>
<dbReference type="PANTHER" id="PTHR47074:SF73">
    <property type="entry name" value="OS04G0448401 PROTEIN"/>
    <property type="match status" value="1"/>
</dbReference>
<dbReference type="CDD" id="cd06222">
    <property type="entry name" value="RNase_H_like"/>
    <property type="match status" value="1"/>
</dbReference>
<dbReference type="EMBL" id="BSYR01000007">
    <property type="protein sequence ID" value="GMI69888.1"/>
    <property type="molecule type" value="Genomic_DNA"/>
</dbReference>
<evidence type="ECO:0000313" key="3">
    <source>
        <dbReference type="Proteomes" id="UP001165190"/>
    </source>
</evidence>
<dbReference type="Gene3D" id="3.30.420.10">
    <property type="entry name" value="Ribonuclease H-like superfamily/Ribonuclease H"/>
    <property type="match status" value="1"/>
</dbReference>
<comment type="caution">
    <text evidence="2">The sequence shown here is derived from an EMBL/GenBank/DDBJ whole genome shotgun (WGS) entry which is preliminary data.</text>
</comment>
<reference evidence="2" key="1">
    <citation type="submission" date="2023-05" db="EMBL/GenBank/DDBJ databases">
        <title>Genome and transcriptome analyses reveal genes involved in the formation of fine ridges on petal epidermal cells in Hibiscus trionum.</title>
        <authorList>
            <person name="Koshimizu S."/>
            <person name="Masuda S."/>
            <person name="Ishii T."/>
            <person name="Shirasu K."/>
            <person name="Hoshino A."/>
            <person name="Arita M."/>
        </authorList>
    </citation>
    <scope>NUCLEOTIDE SEQUENCE</scope>
    <source>
        <strain evidence="2">Hamamatsu line</strain>
    </source>
</reference>
<dbReference type="InterPro" id="IPR002156">
    <property type="entry name" value="RNaseH_domain"/>
</dbReference>
<gene>
    <name evidence="2" type="ORF">HRI_000658100</name>
</gene>
<sequence>MRLASWYKAVYPAVTASIESIMNNPACADQSPSLASVQVWSAPPLGFLKLNFDGAMAINGNAGGIGGIIRNHLGVVISSYSNRISAGPAIMAELLALKFGLNLVNSLDECKNFRIIAEGDCKLIFDWISNPSLCPHQFQNLIQEIVVLGVQKGCCFRLIPRHVNTEADSLAKRGIG</sequence>
<organism evidence="2 3">
    <name type="scientific">Hibiscus trionum</name>
    <name type="common">Flower of an hour</name>
    <dbReference type="NCBI Taxonomy" id="183268"/>
    <lineage>
        <taxon>Eukaryota</taxon>
        <taxon>Viridiplantae</taxon>
        <taxon>Streptophyta</taxon>
        <taxon>Embryophyta</taxon>
        <taxon>Tracheophyta</taxon>
        <taxon>Spermatophyta</taxon>
        <taxon>Magnoliopsida</taxon>
        <taxon>eudicotyledons</taxon>
        <taxon>Gunneridae</taxon>
        <taxon>Pentapetalae</taxon>
        <taxon>rosids</taxon>
        <taxon>malvids</taxon>
        <taxon>Malvales</taxon>
        <taxon>Malvaceae</taxon>
        <taxon>Malvoideae</taxon>
        <taxon>Hibiscus</taxon>
    </lineage>
</organism>
<dbReference type="Pfam" id="PF13456">
    <property type="entry name" value="RVT_3"/>
    <property type="match status" value="1"/>
</dbReference>
<dbReference type="InterPro" id="IPR036397">
    <property type="entry name" value="RNaseH_sf"/>
</dbReference>
<evidence type="ECO:0000259" key="1">
    <source>
        <dbReference type="Pfam" id="PF13456"/>
    </source>
</evidence>
<dbReference type="InterPro" id="IPR052929">
    <property type="entry name" value="RNase_H-like_EbsB-rel"/>
</dbReference>
<evidence type="ECO:0000313" key="2">
    <source>
        <dbReference type="EMBL" id="GMI69888.1"/>
    </source>
</evidence>
<accession>A0A9W7LM88</accession>
<dbReference type="InterPro" id="IPR012337">
    <property type="entry name" value="RNaseH-like_sf"/>
</dbReference>
<protein>
    <recommendedName>
        <fullName evidence="1">RNase H type-1 domain-containing protein</fullName>
    </recommendedName>
</protein>
<feature type="domain" description="RNase H type-1" evidence="1">
    <location>
        <begin position="51"/>
        <end position="173"/>
    </location>
</feature>
<dbReference type="InterPro" id="IPR044730">
    <property type="entry name" value="RNase_H-like_dom_plant"/>
</dbReference>
<keyword evidence="3" id="KW-1185">Reference proteome</keyword>
<dbReference type="PANTHER" id="PTHR47074">
    <property type="entry name" value="BNAC02G40300D PROTEIN"/>
    <property type="match status" value="1"/>
</dbReference>
<name>A0A9W7LM88_HIBTR</name>
<dbReference type="GO" id="GO:0004523">
    <property type="term" value="F:RNA-DNA hybrid ribonuclease activity"/>
    <property type="evidence" value="ECO:0007669"/>
    <property type="project" value="InterPro"/>
</dbReference>
<proteinExistence type="predicted"/>
<dbReference type="Proteomes" id="UP001165190">
    <property type="component" value="Unassembled WGS sequence"/>
</dbReference>
<dbReference type="AlphaFoldDB" id="A0A9W7LM88"/>